<evidence type="ECO:0000313" key="7">
    <source>
        <dbReference type="EMBL" id="AKP67329.1"/>
    </source>
</evidence>
<dbReference type="KEGG" id="lgn:ABM34_06685"/>
<dbReference type="AlphaFoldDB" id="A0A0H4QJD0"/>
<dbReference type="KEGG" id="lgn:ABM34_02290"/>
<dbReference type="KEGG" id="lgn:ABM34_06115"/>
<dbReference type="Gene3D" id="3.30.420.10">
    <property type="entry name" value="Ribonuclease H-like superfamily/Ribonuclease H"/>
    <property type="match status" value="1"/>
</dbReference>
<dbReference type="KEGG" id="lgn:ABM34_07105"/>
<evidence type="ECO:0000259" key="2">
    <source>
        <dbReference type="PROSITE" id="PS50994"/>
    </source>
</evidence>
<feature type="domain" description="Integrase catalytic" evidence="2">
    <location>
        <begin position="132"/>
        <end position="297"/>
    </location>
</feature>
<gene>
    <name evidence="3" type="ORF">ABM34_02290</name>
    <name evidence="4" type="ORF">ABM34_06115</name>
    <name evidence="5" type="ORF">ABM34_06325</name>
    <name evidence="6" type="ORF">ABM34_06685</name>
    <name evidence="7" type="ORF">ABM34_07105</name>
    <name evidence="8" type="ORF">ABM34_11975</name>
</gene>
<dbReference type="PANTHER" id="PTHR46889">
    <property type="entry name" value="TRANSPOSASE INSF FOR INSERTION SEQUENCE IS3B-RELATED"/>
    <property type="match status" value="1"/>
</dbReference>
<dbReference type="InterPro" id="IPR012337">
    <property type="entry name" value="RNaseH-like_sf"/>
</dbReference>
<dbReference type="OrthoDB" id="9781005at2"/>
<dbReference type="GO" id="GO:0003676">
    <property type="term" value="F:nucleic acid binding"/>
    <property type="evidence" value="ECO:0007669"/>
    <property type="project" value="InterPro"/>
</dbReference>
<dbReference type="PROSITE" id="PS50994">
    <property type="entry name" value="INTEGRASE"/>
    <property type="match status" value="1"/>
</dbReference>
<dbReference type="NCBIfam" id="NF033516">
    <property type="entry name" value="transpos_IS3"/>
    <property type="match status" value="1"/>
</dbReference>
<dbReference type="PATRIC" id="fig|1007676.4.peg.1214"/>
<dbReference type="SUPFAM" id="SSF53098">
    <property type="entry name" value="Ribonuclease H-like"/>
    <property type="match status" value="1"/>
</dbReference>
<dbReference type="PANTHER" id="PTHR46889:SF4">
    <property type="entry name" value="TRANSPOSASE INSO FOR INSERTION SEQUENCE ELEMENT IS911B-RELATED"/>
    <property type="match status" value="1"/>
</dbReference>
<organism evidence="4 9">
    <name type="scientific">Companilactobacillus ginsenosidimutans</name>
    <dbReference type="NCBI Taxonomy" id="1007676"/>
    <lineage>
        <taxon>Bacteria</taxon>
        <taxon>Bacillati</taxon>
        <taxon>Bacillota</taxon>
        <taxon>Bacilli</taxon>
        <taxon>Lactobacillales</taxon>
        <taxon>Lactobacillaceae</taxon>
        <taxon>Companilactobacillus</taxon>
    </lineage>
</organism>
<dbReference type="KEGG" id="lgn:ABM34_11975"/>
<dbReference type="InterPro" id="IPR050900">
    <property type="entry name" value="Transposase_IS3/IS150/IS904"/>
</dbReference>
<evidence type="ECO:0000313" key="6">
    <source>
        <dbReference type="EMBL" id="AKP67255.1"/>
    </source>
</evidence>
<dbReference type="InterPro" id="IPR001584">
    <property type="entry name" value="Integrase_cat-core"/>
</dbReference>
<accession>A0A0H4QJD0</accession>
<dbReference type="RefSeq" id="WP_048702931.1">
    <property type="nucleotide sequence ID" value="NZ_CP012034.1"/>
</dbReference>
<feature type="region of interest" description="Disordered" evidence="1">
    <location>
        <begin position="105"/>
        <end position="125"/>
    </location>
</feature>
<evidence type="ECO:0000313" key="9">
    <source>
        <dbReference type="Proteomes" id="UP000036106"/>
    </source>
</evidence>
<dbReference type="InterPro" id="IPR036397">
    <property type="entry name" value="RNaseH_sf"/>
</dbReference>
<dbReference type="KEGG" id="lgn:ABM34_06325"/>
<dbReference type="Pfam" id="PF00665">
    <property type="entry name" value="rve"/>
    <property type="match status" value="1"/>
</dbReference>
<evidence type="ECO:0000313" key="8">
    <source>
        <dbReference type="EMBL" id="AKP68180.1"/>
    </source>
</evidence>
<name>A0A0H4QJD0_9LACO</name>
<dbReference type="STRING" id="1007676.ABM34_02290"/>
<reference evidence="4" key="1">
    <citation type="submission" date="2015-07" db="EMBL/GenBank/DDBJ databases">
        <title>Lactobacillus ginsenosidimutans EMML 3041 whole genome sequencing.</title>
        <authorList>
            <person name="Kim M.K."/>
            <person name="Im W.-T."/>
            <person name="Srinivasan S."/>
            <person name="Lee J.-J."/>
        </authorList>
    </citation>
    <scope>NUCLEOTIDE SEQUENCE</scope>
    <source>
        <strain evidence="4">EMML 3041</strain>
    </source>
</reference>
<dbReference type="InterPro" id="IPR048020">
    <property type="entry name" value="Transpos_IS3"/>
</dbReference>
<evidence type="ECO:0000313" key="4">
    <source>
        <dbReference type="EMBL" id="AKP67151.1"/>
    </source>
</evidence>
<feature type="compositionally biased region" description="Basic and acidic residues" evidence="1">
    <location>
        <begin position="114"/>
        <end position="125"/>
    </location>
</feature>
<dbReference type="GO" id="GO:0015074">
    <property type="term" value="P:DNA integration"/>
    <property type="evidence" value="ECO:0007669"/>
    <property type="project" value="InterPro"/>
</dbReference>
<proteinExistence type="predicted"/>
<dbReference type="EMBL" id="CP012034">
    <property type="protein sequence ID" value="AKP67188.1"/>
    <property type="molecule type" value="Genomic_DNA"/>
</dbReference>
<evidence type="ECO:0000256" key="1">
    <source>
        <dbReference type="SAM" id="MobiDB-lite"/>
    </source>
</evidence>
<evidence type="ECO:0000313" key="3">
    <source>
        <dbReference type="EMBL" id="AKP66496.1"/>
    </source>
</evidence>
<evidence type="ECO:0000313" key="5">
    <source>
        <dbReference type="EMBL" id="AKP67188.1"/>
    </source>
</evidence>
<keyword evidence="9" id="KW-1185">Reference proteome</keyword>
<dbReference type="EMBL" id="CP012034">
    <property type="protein sequence ID" value="AKP68180.1"/>
    <property type="molecule type" value="Genomic_DNA"/>
</dbReference>
<protein>
    <submittedName>
        <fullName evidence="4">Integrase</fullName>
    </submittedName>
</protein>
<dbReference type="EMBL" id="CP012034">
    <property type="protein sequence ID" value="AKP67255.1"/>
    <property type="molecule type" value="Genomic_DNA"/>
</dbReference>
<reference evidence="9" key="2">
    <citation type="submission" date="2015-07" db="EMBL/GenBank/DDBJ databases">
        <title>Lactobacillus ginsenosidimutans/EMML 3141/ whole genome sequencing.</title>
        <authorList>
            <person name="Kim M.K."/>
            <person name="Im W.-T."/>
            <person name="Srinivasan S."/>
            <person name="Lee J.-J."/>
        </authorList>
    </citation>
    <scope>NUCLEOTIDE SEQUENCE [LARGE SCALE GENOMIC DNA]</scope>
    <source>
        <strain evidence="9">EMML 3041</strain>
    </source>
</reference>
<dbReference type="EMBL" id="CP012034">
    <property type="protein sequence ID" value="AKP66496.1"/>
    <property type="molecule type" value="Genomic_DNA"/>
</dbReference>
<dbReference type="EMBL" id="CP012034">
    <property type="protein sequence ID" value="AKP67329.1"/>
    <property type="molecule type" value="Genomic_DNA"/>
</dbReference>
<sequence length="299" mass="34597">MNSQRKLSYQAIMEVSEGNHGWKSILLDHIGVSRQALNKFLHHRKTDWEHKNDLLTEVVLKTYKDHFQRIGAGKILSHITKEHLLDFEVTYYQVRRVMRSEGISCKSKAKKRSRKDDNDQHEKDNVLNQNFEVEKPNMVWLSDSTQLEFGIKETHKVKLSGILDLCSRKIIGSFISPSETAEAEIAMFKETFEEMGDVHPMVHTDRGPAFTAVSFNKLLDEHKVIRSFSRPGTPYDNSPMESWWSNFKGIWMDSHPRPATLEALIKLVQDGIDYFNNIDRLPTKNGLTPEECWNKAIAK</sequence>
<dbReference type="Proteomes" id="UP000036106">
    <property type="component" value="Chromosome"/>
</dbReference>
<dbReference type="EMBL" id="CP012034">
    <property type="protein sequence ID" value="AKP67151.1"/>
    <property type="molecule type" value="Genomic_DNA"/>
</dbReference>